<accession>A0ABS5IGN5</accession>
<sequence>MTDTVLPLSPGALTEADLDPTLDLVEAINRLRREKNAVILAHYYQEGEIQDLADFVGDSLDLSRKAAATTADMIVFCGVRFMGEVAKILSPSKIVVIPDAEAGCSLEESCRPEPFAAFRAKHPDHVAVTYINCSADIKALSDVIVTSSNAEVIVNSLPLDKPILFAPDRHLGAFIAKKTGREMTLWPGSCIIHEQFSEKELVKLKTRHPQALVAAHPECPETVLRHADYIGSTKGILEYVVKTDNQEFIIATEPHIIHQMTKAAPGKTFIPAPFAEGECASCADCPFMAKNTLEKIYLAMANAGPAIEVPEDLRIKALKPLERMLELSASVPMGGSSNAQ</sequence>
<dbReference type="SUPFAM" id="SSF142754">
    <property type="entry name" value="NadA-like"/>
    <property type="match status" value="1"/>
</dbReference>
<comment type="function">
    <text evidence="9">Catalyzes the condensation of iminoaspartate with dihydroxyacetone phosphate to form quinolinate.</text>
</comment>
<dbReference type="PANTHER" id="PTHR30573:SF0">
    <property type="entry name" value="QUINOLINATE SYNTHASE, CHLOROPLASTIC"/>
    <property type="match status" value="1"/>
</dbReference>
<evidence type="ECO:0000313" key="10">
    <source>
        <dbReference type="EMBL" id="MBR9972858.1"/>
    </source>
</evidence>
<dbReference type="InterPro" id="IPR036094">
    <property type="entry name" value="NadA_sf"/>
</dbReference>
<dbReference type="Gene3D" id="3.40.50.10800">
    <property type="entry name" value="NadA-like"/>
    <property type="match status" value="3"/>
</dbReference>
<keyword evidence="6 9" id="KW-0479">Metal-binding</keyword>
<keyword evidence="4 9" id="KW-0662">Pyridine nucleotide biosynthesis</keyword>
<keyword evidence="8 9" id="KW-0411">Iron-sulfur</keyword>
<keyword evidence="5 9" id="KW-0808">Transferase</keyword>
<evidence type="ECO:0000256" key="4">
    <source>
        <dbReference type="ARBA" id="ARBA00022642"/>
    </source>
</evidence>
<dbReference type="HAMAP" id="MF_00568">
    <property type="entry name" value="NadA_type2"/>
    <property type="match status" value="1"/>
</dbReference>
<dbReference type="InterPro" id="IPR023066">
    <property type="entry name" value="Quinolinate_synth_type2"/>
</dbReference>
<keyword evidence="7 9" id="KW-0408">Iron</keyword>
<comment type="subcellular location">
    <subcellularLocation>
        <location evidence="9">Cytoplasm</location>
    </subcellularLocation>
</comment>
<evidence type="ECO:0000256" key="7">
    <source>
        <dbReference type="ARBA" id="ARBA00023004"/>
    </source>
</evidence>
<evidence type="ECO:0000256" key="1">
    <source>
        <dbReference type="ARBA" id="ARBA00005065"/>
    </source>
</evidence>
<feature type="binding site" evidence="9">
    <location>
        <begin position="216"/>
        <end position="218"/>
    </location>
    <ligand>
        <name>iminosuccinate</name>
        <dbReference type="ChEBI" id="CHEBI:77875"/>
    </ligand>
</feature>
<reference evidence="10 11" key="1">
    <citation type="submission" date="2021-04" db="EMBL/GenBank/DDBJ databases">
        <title>Magnetospirillum sulfuroxidans sp. nov., a facultative chemolithoautotrophic sulfur-oxidizing alphaproteobacterium isolated from freshwater sediment and proposals for Paramagetospirillum gen. nov., and Magnetospirillaceae fam. nov.</title>
        <authorList>
            <person name="Koziaeva V."/>
            <person name="Geelhoed J.S."/>
            <person name="Sorokin D.Y."/>
            <person name="Grouzdev D.S."/>
        </authorList>
    </citation>
    <scope>NUCLEOTIDE SEQUENCE [LARGE SCALE GENOMIC DNA]</scope>
    <source>
        <strain evidence="10 11">J10</strain>
    </source>
</reference>
<dbReference type="EMBL" id="JAGTUF010000014">
    <property type="protein sequence ID" value="MBR9972858.1"/>
    <property type="molecule type" value="Genomic_DNA"/>
</dbReference>
<feature type="binding site" evidence="9">
    <location>
        <position position="147"/>
    </location>
    <ligand>
        <name>iminosuccinate</name>
        <dbReference type="ChEBI" id="CHEBI:77875"/>
    </ligand>
</feature>
<dbReference type="PANTHER" id="PTHR30573">
    <property type="entry name" value="QUINOLINATE SYNTHETASE A"/>
    <property type="match status" value="1"/>
</dbReference>
<feature type="binding site" evidence="9">
    <location>
        <position position="190"/>
    </location>
    <ligand>
        <name>[4Fe-4S] cluster</name>
        <dbReference type="ChEBI" id="CHEBI:49883"/>
    </ligand>
</feature>
<dbReference type="EC" id="2.5.1.72" evidence="2 9"/>
<evidence type="ECO:0000256" key="8">
    <source>
        <dbReference type="ARBA" id="ARBA00023014"/>
    </source>
</evidence>
<keyword evidence="11" id="KW-1185">Reference proteome</keyword>
<feature type="binding site" evidence="9">
    <location>
        <begin position="130"/>
        <end position="132"/>
    </location>
    <ligand>
        <name>iminosuccinate</name>
        <dbReference type="ChEBI" id="CHEBI:77875"/>
    </ligand>
</feature>
<feature type="binding site" evidence="9">
    <location>
        <position position="42"/>
    </location>
    <ligand>
        <name>iminosuccinate</name>
        <dbReference type="ChEBI" id="CHEBI:77875"/>
    </ligand>
</feature>
<evidence type="ECO:0000256" key="6">
    <source>
        <dbReference type="ARBA" id="ARBA00022723"/>
    </source>
</evidence>
<protein>
    <recommendedName>
        <fullName evidence="2 9">Quinolinate synthase</fullName>
        <ecNumber evidence="2 9">2.5.1.72</ecNumber>
    </recommendedName>
</protein>
<feature type="binding site" evidence="9">
    <location>
        <position position="59"/>
    </location>
    <ligand>
        <name>iminosuccinate</name>
        <dbReference type="ChEBI" id="CHEBI:77875"/>
    </ligand>
</feature>
<evidence type="ECO:0000256" key="2">
    <source>
        <dbReference type="ARBA" id="ARBA00012669"/>
    </source>
</evidence>
<gene>
    <name evidence="9 10" type="primary">nadA</name>
    <name evidence="10" type="ORF">KEC16_14125</name>
</gene>
<comment type="pathway">
    <text evidence="1 9">Cofactor biosynthesis; NAD(+) biosynthesis; quinolinate from iminoaspartate: step 1/1.</text>
</comment>
<name>A0ABS5IGN5_9PROT</name>
<feature type="binding site" evidence="9">
    <location>
        <position position="233"/>
    </location>
    <ligand>
        <name>iminosuccinate</name>
        <dbReference type="ChEBI" id="CHEBI:77875"/>
    </ligand>
</feature>
<evidence type="ECO:0000313" key="11">
    <source>
        <dbReference type="Proteomes" id="UP000680714"/>
    </source>
</evidence>
<keyword evidence="9" id="KW-0963">Cytoplasm</keyword>
<keyword evidence="3 9" id="KW-0004">4Fe-4S</keyword>
<dbReference type="RefSeq" id="WP_211550027.1">
    <property type="nucleotide sequence ID" value="NZ_JAGTUF010000014.1"/>
</dbReference>
<dbReference type="GO" id="GO:0016740">
    <property type="term" value="F:transferase activity"/>
    <property type="evidence" value="ECO:0007669"/>
    <property type="project" value="UniProtKB-KW"/>
</dbReference>
<comment type="similarity">
    <text evidence="9">Belongs to the quinolinate synthase family. Type 2 subfamily.</text>
</comment>
<comment type="catalytic activity">
    <reaction evidence="9">
        <text>iminosuccinate + dihydroxyacetone phosphate = quinolinate + phosphate + 2 H2O + H(+)</text>
        <dbReference type="Rhea" id="RHEA:25888"/>
        <dbReference type="ChEBI" id="CHEBI:15377"/>
        <dbReference type="ChEBI" id="CHEBI:15378"/>
        <dbReference type="ChEBI" id="CHEBI:29959"/>
        <dbReference type="ChEBI" id="CHEBI:43474"/>
        <dbReference type="ChEBI" id="CHEBI:57642"/>
        <dbReference type="ChEBI" id="CHEBI:77875"/>
        <dbReference type="EC" id="2.5.1.72"/>
    </reaction>
</comment>
<organism evidence="10 11">
    <name type="scientific">Magnetospirillum sulfuroxidans</name>
    <dbReference type="NCBI Taxonomy" id="611300"/>
    <lineage>
        <taxon>Bacteria</taxon>
        <taxon>Pseudomonadati</taxon>
        <taxon>Pseudomonadota</taxon>
        <taxon>Alphaproteobacteria</taxon>
        <taxon>Rhodospirillales</taxon>
        <taxon>Rhodospirillaceae</taxon>
        <taxon>Magnetospirillum</taxon>
    </lineage>
</organism>
<evidence type="ECO:0000256" key="5">
    <source>
        <dbReference type="ARBA" id="ARBA00022679"/>
    </source>
</evidence>
<comment type="caution">
    <text evidence="10">The sequence shown here is derived from an EMBL/GenBank/DDBJ whole genome shotgun (WGS) entry which is preliminary data.</text>
</comment>
<dbReference type="Pfam" id="PF02445">
    <property type="entry name" value="NadA"/>
    <property type="match status" value="1"/>
</dbReference>
<dbReference type="InterPro" id="IPR003473">
    <property type="entry name" value="NadA"/>
</dbReference>
<evidence type="ECO:0000256" key="3">
    <source>
        <dbReference type="ARBA" id="ARBA00022485"/>
    </source>
</evidence>
<dbReference type="Proteomes" id="UP000680714">
    <property type="component" value="Unassembled WGS sequence"/>
</dbReference>
<proteinExistence type="inferred from homology"/>
<comment type="cofactor">
    <cofactor evidence="9">
        <name>[4Fe-4S] cluster</name>
        <dbReference type="ChEBI" id="CHEBI:49883"/>
    </cofactor>
    <text evidence="9">Binds 1 [4Fe-4S] cluster per subunit.</text>
</comment>
<feature type="binding site" evidence="9">
    <location>
        <position position="285"/>
    </location>
    <ligand>
        <name>[4Fe-4S] cluster</name>
        <dbReference type="ChEBI" id="CHEBI:49883"/>
    </ligand>
</feature>
<dbReference type="NCBIfam" id="TIGR00550">
    <property type="entry name" value="nadA"/>
    <property type="match status" value="1"/>
</dbReference>
<dbReference type="NCBIfam" id="NF006878">
    <property type="entry name" value="PRK09375.1-2"/>
    <property type="match status" value="1"/>
</dbReference>
<feature type="binding site" evidence="9">
    <location>
        <position position="104"/>
    </location>
    <ligand>
        <name>[4Fe-4S] cluster</name>
        <dbReference type="ChEBI" id="CHEBI:49883"/>
    </ligand>
</feature>
<evidence type="ECO:0000256" key="9">
    <source>
        <dbReference type="HAMAP-Rule" id="MF_00568"/>
    </source>
</evidence>